<accession>A0AAP0L508</accession>
<dbReference type="Proteomes" id="UP001420932">
    <property type="component" value="Unassembled WGS sequence"/>
</dbReference>
<evidence type="ECO:0000313" key="2">
    <source>
        <dbReference type="Proteomes" id="UP001420932"/>
    </source>
</evidence>
<gene>
    <name evidence="1" type="ORF">Syun_004735</name>
</gene>
<proteinExistence type="predicted"/>
<reference evidence="1 2" key="1">
    <citation type="submission" date="2024-01" db="EMBL/GenBank/DDBJ databases">
        <title>Genome assemblies of Stephania.</title>
        <authorList>
            <person name="Yang L."/>
        </authorList>
    </citation>
    <scope>NUCLEOTIDE SEQUENCE [LARGE SCALE GENOMIC DNA]</scope>
    <source>
        <strain evidence="1">YNDBR</strain>
        <tissue evidence="1">Leaf</tissue>
    </source>
</reference>
<dbReference type="EMBL" id="JBBNAF010000002">
    <property type="protein sequence ID" value="KAK9163833.1"/>
    <property type="molecule type" value="Genomic_DNA"/>
</dbReference>
<name>A0AAP0L508_9MAGN</name>
<protein>
    <submittedName>
        <fullName evidence="1">Uncharacterized protein</fullName>
    </submittedName>
</protein>
<organism evidence="1 2">
    <name type="scientific">Stephania yunnanensis</name>
    <dbReference type="NCBI Taxonomy" id="152371"/>
    <lineage>
        <taxon>Eukaryota</taxon>
        <taxon>Viridiplantae</taxon>
        <taxon>Streptophyta</taxon>
        <taxon>Embryophyta</taxon>
        <taxon>Tracheophyta</taxon>
        <taxon>Spermatophyta</taxon>
        <taxon>Magnoliopsida</taxon>
        <taxon>Ranunculales</taxon>
        <taxon>Menispermaceae</taxon>
        <taxon>Menispermoideae</taxon>
        <taxon>Cissampelideae</taxon>
        <taxon>Stephania</taxon>
    </lineage>
</organism>
<sequence length="148" mass="16675">MSRRAEVYLESQKQAVSTSGATLTRTSSLEYGNINKGGVTQVKYQGEDQLVRVDELIGRGVYMQLINVDHGDSGKIHVKISLNCLEEARKSFGTDEYLLLVKTVNILLQNIYADWTQLATEKHLSLFSDRKAYVAVQRQNSDRLFCAD</sequence>
<comment type="caution">
    <text evidence="1">The sequence shown here is derived from an EMBL/GenBank/DDBJ whole genome shotgun (WGS) entry which is preliminary data.</text>
</comment>
<dbReference type="AlphaFoldDB" id="A0AAP0L508"/>
<keyword evidence="2" id="KW-1185">Reference proteome</keyword>
<evidence type="ECO:0000313" key="1">
    <source>
        <dbReference type="EMBL" id="KAK9163833.1"/>
    </source>
</evidence>